<evidence type="ECO:0000256" key="4">
    <source>
        <dbReference type="ARBA" id="ARBA00023237"/>
    </source>
</evidence>
<gene>
    <name evidence="8" type="ORF">CQ12_22200</name>
</gene>
<dbReference type="STRING" id="280332.CQ12_22200"/>
<dbReference type="InterPro" id="IPR027385">
    <property type="entry name" value="Beta-barrel_OMP"/>
</dbReference>
<dbReference type="AlphaFoldDB" id="A0A0R3KCK2"/>
<evidence type="ECO:0000256" key="3">
    <source>
        <dbReference type="ARBA" id="ARBA00023136"/>
    </source>
</evidence>
<dbReference type="InterPro" id="IPR051692">
    <property type="entry name" value="OMP-like"/>
</dbReference>
<evidence type="ECO:0000256" key="2">
    <source>
        <dbReference type="ARBA" id="ARBA00022729"/>
    </source>
</evidence>
<dbReference type="EMBL" id="LLXZ01000227">
    <property type="protein sequence ID" value="KRQ93256.1"/>
    <property type="molecule type" value="Genomic_DNA"/>
</dbReference>
<sequence>MKRLLLAAAALLSVATAASAADLRARPYAKAAPPAAVVAAYNWSGFYIGAMGGYGSETDAGSGGFGGGTIGYNWQFPGSQFVFGIEVDAAGASIKDSVTEDFGGGLLVTSETKINSFGSVTGRAGFAIDAALLYAKGGYAWANNKASLSAVGVGAFSDSQTHTGFTIGGGLEYMFAPNWSAKGEYMFTSLGSETYNFGGIPADSGTIDLHTFKVGVNYHFR</sequence>
<protein>
    <recommendedName>
        <fullName evidence="7">Outer membrane protein beta-barrel domain-containing protein</fullName>
    </recommendedName>
</protein>
<comment type="subcellular location">
    <subcellularLocation>
        <location evidence="1">Cell outer membrane</location>
    </subcellularLocation>
</comment>
<dbReference type="RefSeq" id="WP_057840752.1">
    <property type="nucleotide sequence ID" value="NZ_LLXZ01000227.1"/>
</dbReference>
<dbReference type="Pfam" id="PF13505">
    <property type="entry name" value="OMP_b-brl"/>
    <property type="match status" value="1"/>
</dbReference>
<proteinExistence type="inferred from homology"/>
<dbReference type="SUPFAM" id="SSF56925">
    <property type="entry name" value="OMPA-like"/>
    <property type="match status" value="1"/>
</dbReference>
<evidence type="ECO:0000313" key="9">
    <source>
        <dbReference type="Proteomes" id="UP000050863"/>
    </source>
</evidence>
<feature type="chain" id="PRO_5006442001" description="Outer membrane protein beta-barrel domain-containing protein" evidence="6">
    <location>
        <begin position="21"/>
        <end position="221"/>
    </location>
</feature>
<evidence type="ECO:0000256" key="6">
    <source>
        <dbReference type="SAM" id="SignalP"/>
    </source>
</evidence>
<keyword evidence="4" id="KW-0998">Cell outer membrane</keyword>
<evidence type="ECO:0000259" key="7">
    <source>
        <dbReference type="Pfam" id="PF13505"/>
    </source>
</evidence>
<reference evidence="8 9" key="1">
    <citation type="submission" date="2014-03" db="EMBL/GenBank/DDBJ databases">
        <title>Bradyrhizobium valentinum sp. nov., isolated from effective nodules of Lupinus mariae-josephae, a lupine endemic of basic-lime soils in Eastern Spain.</title>
        <authorList>
            <person name="Duran D."/>
            <person name="Rey L."/>
            <person name="Navarro A."/>
            <person name="Busquets A."/>
            <person name="Imperial J."/>
            <person name="Ruiz-Argueso T."/>
        </authorList>
    </citation>
    <scope>NUCLEOTIDE SEQUENCE [LARGE SCALE GENOMIC DNA]</scope>
    <source>
        <strain evidence="8 9">PAC68</strain>
    </source>
</reference>
<evidence type="ECO:0000313" key="8">
    <source>
        <dbReference type="EMBL" id="KRQ93256.1"/>
    </source>
</evidence>
<feature type="signal peptide" evidence="6">
    <location>
        <begin position="1"/>
        <end position="20"/>
    </location>
</feature>
<organism evidence="8 9">
    <name type="scientific">Bradyrhizobium jicamae</name>
    <dbReference type="NCBI Taxonomy" id="280332"/>
    <lineage>
        <taxon>Bacteria</taxon>
        <taxon>Pseudomonadati</taxon>
        <taxon>Pseudomonadota</taxon>
        <taxon>Alphaproteobacteria</taxon>
        <taxon>Hyphomicrobiales</taxon>
        <taxon>Nitrobacteraceae</taxon>
        <taxon>Bradyrhizobium</taxon>
    </lineage>
</organism>
<evidence type="ECO:0000256" key="1">
    <source>
        <dbReference type="ARBA" id="ARBA00004442"/>
    </source>
</evidence>
<dbReference type="Proteomes" id="UP000050863">
    <property type="component" value="Unassembled WGS sequence"/>
</dbReference>
<dbReference type="PANTHER" id="PTHR34001">
    <property type="entry name" value="BLL7405 PROTEIN"/>
    <property type="match status" value="1"/>
</dbReference>
<dbReference type="InterPro" id="IPR011250">
    <property type="entry name" value="OMP/PagP_B-barrel"/>
</dbReference>
<dbReference type="Gene3D" id="2.40.160.20">
    <property type="match status" value="1"/>
</dbReference>
<accession>A0A0R3KCK2</accession>
<dbReference type="GO" id="GO:0009279">
    <property type="term" value="C:cell outer membrane"/>
    <property type="evidence" value="ECO:0007669"/>
    <property type="project" value="UniProtKB-SubCell"/>
</dbReference>
<keyword evidence="2 6" id="KW-0732">Signal</keyword>
<name>A0A0R3KCK2_9BRAD</name>
<evidence type="ECO:0000256" key="5">
    <source>
        <dbReference type="ARBA" id="ARBA00038306"/>
    </source>
</evidence>
<comment type="similarity">
    <text evidence="5">Belongs to the Omp25/RopB family.</text>
</comment>
<dbReference type="OrthoDB" id="9815357at2"/>
<feature type="domain" description="Outer membrane protein beta-barrel" evidence="7">
    <location>
        <begin position="8"/>
        <end position="220"/>
    </location>
</feature>
<dbReference type="PANTHER" id="PTHR34001:SF3">
    <property type="entry name" value="BLL7405 PROTEIN"/>
    <property type="match status" value="1"/>
</dbReference>
<comment type="caution">
    <text evidence="8">The sequence shown here is derived from an EMBL/GenBank/DDBJ whole genome shotgun (WGS) entry which is preliminary data.</text>
</comment>
<keyword evidence="3" id="KW-0472">Membrane</keyword>
<keyword evidence="9" id="KW-1185">Reference proteome</keyword>